<accession>A0A6C0I9S1</accession>
<evidence type="ECO:0000313" key="1">
    <source>
        <dbReference type="EMBL" id="QHT89127.1"/>
    </source>
</evidence>
<dbReference type="Gene3D" id="3.30.470.30">
    <property type="entry name" value="DNA ligase/mRNA capping enzyme"/>
    <property type="match status" value="1"/>
</dbReference>
<dbReference type="AlphaFoldDB" id="A0A6C0I9S1"/>
<organism evidence="1">
    <name type="scientific">viral metagenome</name>
    <dbReference type="NCBI Taxonomy" id="1070528"/>
    <lineage>
        <taxon>unclassified sequences</taxon>
        <taxon>metagenomes</taxon>
        <taxon>organismal metagenomes</taxon>
    </lineage>
</organism>
<reference evidence="1" key="1">
    <citation type="journal article" date="2020" name="Nature">
        <title>Giant virus diversity and host interactions through global metagenomics.</title>
        <authorList>
            <person name="Schulz F."/>
            <person name="Roux S."/>
            <person name="Paez-Espino D."/>
            <person name="Jungbluth S."/>
            <person name="Walsh D.A."/>
            <person name="Denef V.J."/>
            <person name="McMahon K.D."/>
            <person name="Konstantinidis K.T."/>
            <person name="Eloe-Fadrosh E.A."/>
            <person name="Kyrpides N.C."/>
            <person name="Woyke T."/>
        </authorList>
    </citation>
    <scope>NUCLEOTIDE SEQUENCE</scope>
    <source>
        <strain evidence="1">GVMAG-M-3300023184-53</strain>
    </source>
</reference>
<protein>
    <submittedName>
        <fullName evidence="1">Uncharacterized protein</fullName>
    </submittedName>
</protein>
<name>A0A6C0I9S1_9ZZZZ</name>
<sequence length="821" mass="94000">METPKITEFTPLTYSMLINNIDIAKQKNVKSQYSFLNLEKLVHNFKLDENFISKSYYQSNPEIAYNFPPKGPIEKYFECLYCHHVGPDNHSIECIRPFDSSLYLTREGTSIYTNHEQGTPYSLVVLKRGQKKVISKSMKTDKFNDSVELVYSSNDKNCIIRISKNGTINIISASYDNENLSNTLIKKINETCALITENYNADTFKINQSITYKYLLFAQFNLFPPEMKNDYYINLDQLDILLKTALKTKIDYTISKYEVNLGDKFSKSNKMTNPTIIFNMNKDFYKINVTVYKRGSVQLRLSYIDSKNMDNNKLSFDLLKQGYNLLKKIFNGMAIIDSESPQVKKGILNMVDGKQPKVCADRGGLRPNPYSFYGKCSDTQSYIRPEGKNRGDGTFEPCCYKFKKGGKDSEERYRDILLNGYPDKLAGKYCEDIPIPDKKSAVFIPGTNIIESRRFKGLNDLSKNELLNCIQDSGYIRKKTKFDSYSVFKETVLKSYSKFNNSLKELPNQGATSLTTTSINNLLSQRYIVTPINENTLNVILYFNELGESYFINLNKDVIGSTLPVINKLANTVLEGYLYPYENELVFYPIDILYLSGKNVMNFPFLGKSDSRYNLLMNTVELIDSINHELLQIEINNRFDLDIVNGSKHYLESFGDVSGLLFIPLSKEYTPGIVNKNLLLWNDTRVESNNTVSLNVTINSGNKWNISFNDKKINLITDTIEIPVSLVNKQSIKNGDIVLFEINITTDQTISSRKPLIPISKLDEHINDYTDILNILNSIIHPLSRTVFTNLKKTINGLTGFEINDSIYYLENLNSPLKKMS</sequence>
<proteinExistence type="predicted"/>
<dbReference type="EMBL" id="MN740136">
    <property type="protein sequence ID" value="QHT89127.1"/>
    <property type="molecule type" value="Genomic_DNA"/>
</dbReference>